<dbReference type="SUPFAM" id="SSF55785">
    <property type="entry name" value="PYP-like sensor domain (PAS domain)"/>
    <property type="match status" value="1"/>
</dbReference>
<dbReference type="CDD" id="cd00130">
    <property type="entry name" value="PAS"/>
    <property type="match status" value="1"/>
</dbReference>
<dbReference type="InterPro" id="IPR000014">
    <property type="entry name" value="PAS"/>
</dbReference>
<dbReference type="PANTHER" id="PTHR10684">
    <property type="entry name" value="NUCLEAR RECEPTOR COACTIVATOR"/>
    <property type="match status" value="1"/>
</dbReference>
<protein>
    <recommendedName>
        <fullName evidence="2">PAS domain-containing protein</fullName>
    </recommendedName>
</protein>
<gene>
    <name evidence="3" type="ORF">XELAEV_18043421mg</name>
</gene>
<dbReference type="GO" id="GO:0005634">
    <property type="term" value="C:nucleus"/>
    <property type="evidence" value="ECO:0007669"/>
    <property type="project" value="InterPro"/>
</dbReference>
<sequence>MSGLGENSLDPLASETRKRKPSSCDTPGPGLTCTGEKRRRKASSNDDDVQKADVSSTGQGVIDKDSLGPLLLQALDGFLFVVNREGSIVFVSENVTQYLQYKQEDLVNTSVYSILHEEDRKDFLKNLPKSTVNGVPWSSETPRQKSHTFNCRMLVKTSHDHMEDGSGSLDTRHRYETMQCFALSQPRAMIEEGEDLQSCMICVARRITTAERVFSTNPESFITRHDLTGKII</sequence>
<dbReference type="FunFam" id="3.30.450.20:FF:000027">
    <property type="entry name" value="Nuclear receptor coactivator 3"/>
    <property type="match status" value="1"/>
</dbReference>
<dbReference type="PROSITE" id="PS50112">
    <property type="entry name" value="PAS"/>
    <property type="match status" value="1"/>
</dbReference>
<organism evidence="3 4">
    <name type="scientific">Xenopus laevis</name>
    <name type="common">African clawed frog</name>
    <dbReference type="NCBI Taxonomy" id="8355"/>
    <lineage>
        <taxon>Eukaryota</taxon>
        <taxon>Metazoa</taxon>
        <taxon>Chordata</taxon>
        <taxon>Craniata</taxon>
        <taxon>Vertebrata</taxon>
        <taxon>Euteleostomi</taxon>
        <taxon>Amphibia</taxon>
        <taxon>Batrachia</taxon>
        <taxon>Anura</taxon>
        <taxon>Pipoidea</taxon>
        <taxon>Pipidae</taxon>
        <taxon>Xenopodinae</taxon>
        <taxon>Xenopus</taxon>
        <taxon>Xenopus</taxon>
    </lineage>
</organism>
<dbReference type="InterPro" id="IPR035965">
    <property type="entry name" value="PAS-like_dom_sf"/>
</dbReference>
<name>A0A974H2U9_XENLA</name>
<reference evidence="4" key="1">
    <citation type="journal article" date="2016" name="Nature">
        <title>Genome evolution in the allotetraploid frog Xenopus laevis.</title>
        <authorList>
            <person name="Session A.M."/>
            <person name="Uno Y."/>
            <person name="Kwon T."/>
            <person name="Chapman J.A."/>
            <person name="Toyoda A."/>
            <person name="Takahashi S."/>
            <person name="Fukui A."/>
            <person name="Hikosaka A."/>
            <person name="Suzuki A."/>
            <person name="Kondo M."/>
            <person name="van Heeringen S.J."/>
            <person name="Quigley I."/>
            <person name="Heinz S."/>
            <person name="Ogino H."/>
            <person name="Ochi H."/>
            <person name="Hellsten U."/>
            <person name="Lyons J.B."/>
            <person name="Simakov O."/>
            <person name="Putnam N."/>
            <person name="Stites J."/>
            <person name="Kuroki Y."/>
            <person name="Tanaka T."/>
            <person name="Michiue T."/>
            <person name="Watanabe M."/>
            <person name="Bogdanovic O."/>
            <person name="Lister R."/>
            <person name="Georgiou G."/>
            <person name="Paranjpe S.S."/>
            <person name="van Kruijsbergen I."/>
            <person name="Shu S."/>
            <person name="Carlson J."/>
            <person name="Kinoshita T."/>
            <person name="Ohta Y."/>
            <person name="Mawaribuchi S."/>
            <person name="Jenkins J."/>
            <person name="Grimwood J."/>
            <person name="Schmutz J."/>
            <person name="Mitros T."/>
            <person name="Mozaffari S.V."/>
            <person name="Suzuki Y."/>
            <person name="Haramoto Y."/>
            <person name="Yamamoto T.S."/>
            <person name="Takagi C."/>
            <person name="Heald R."/>
            <person name="Miller K."/>
            <person name="Haudenschild C."/>
            <person name="Kitzman J."/>
            <person name="Nakayama T."/>
            <person name="Izutsu Y."/>
            <person name="Robert J."/>
            <person name="Fortriede J."/>
            <person name="Burns K."/>
            <person name="Lotay V."/>
            <person name="Karimi K."/>
            <person name="Yasuoka Y."/>
            <person name="Dichmann D.S."/>
            <person name="Flajnik M.F."/>
            <person name="Houston D.W."/>
            <person name="Shendure J."/>
            <person name="DuPasquier L."/>
            <person name="Vize P.D."/>
            <person name="Zorn A.M."/>
            <person name="Ito M."/>
            <person name="Marcotte E.M."/>
            <person name="Wallingford J.B."/>
            <person name="Ito Y."/>
            <person name="Asashima M."/>
            <person name="Ueno N."/>
            <person name="Matsuda Y."/>
            <person name="Veenstra G.J."/>
            <person name="Fujiyama A."/>
            <person name="Harland R.M."/>
            <person name="Taira M."/>
            <person name="Rokhsar D.S."/>
        </authorList>
    </citation>
    <scope>NUCLEOTIDE SEQUENCE [LARGE SCALE GENOMIC DNA]</scope>
    <source>
        <strain evidence="4">J</strain>
    </source>
</reference>
<dbReference type="AlphaFoldDB" id="A0A974H2U9"/>
<accession>A0A974H2U9</accession>
<evidence type="ECO:0000313" key="4">
    <source>
        <dbReference type="Proteomes" id="UP000694892"/>
    </source>
</evidence>
<dbReference type="EMBL" id="CM004482">
    <property type="protein sequence ID" value="OCT62341.1"/>
    <property type="molecule type" value="Genomic_DNA"/>
</dbReference>
<dbReference type="GO" id="GO:0016922">
    <property type="term" value="F:nuclear receptor binding"/>
    <property type="evidence" value="ECO:0007669"/>
    <property type="project" value="TreeGrafter"/>
</dbReference>
<dbReference type="Pfam" id="PF00989">
    <property type="entry name" value="PAS"/>
    <property type="match status" value="1"/>
</dbReference>
<dbReference type="GO" id="GO:0003713">
    <property type="term" value="F:transcription coactivator activity"/>
    <property type="evidence" value="ECO:0007669"/>
    <property type="project" value="InterPro"/>
</dbReference>
<dbReference type="Gene3D" id="3.30.450.20">
    <property type="entry name" value="PAS domain"/>
    <property type="match status" value="2"/>
</dbReference>
<dbReference type="GO" id="GO:0045944">
    <property type="term" value="P:positive regulation of transcription by RNA polymerase II"/>
    <property type="evidence" value="ECO:0007669"/>
    <property type="project" value="TreeGrafter"/>
</dbReference>
<dbReference type="InterPro" id="IPR017426">
    <property type="entry name" value="Nuclear_rcpt_coactivator"/>
</dbReference>
<dbReference type="GO" id="GO:0032870">
    <property type="term" value="P:cellular response to hormone stimulus"/>
    <property type="evidence" value="ECO:0007669"/>
    <property type="project" value="TreeGrafter"/>
</dbReference>
<evidence type="ECO:0000256" key="1">
    <source>
        <dbReference type="SAM" id="MobiDB-lite"/>
    </source>
</evidence>
<dbReference type="InterPro" id="IPR013767">
    <property type="entry name" value="PAS_fold"/>
</dbReference>
<proteinExistence type="predicted"/>
<dbReference type="PANTHER" id="PTHR10684:SF3">
    <property type="entry name" value="NUCLEAR RECEPTOR COACTIVATOR 3"/>
    <property type="match status" value="1"/>
</dbReference>
<dbReference type="InterPro" id="IPR056193">
    <property type="entry name" value="bHLH_NCOA1-3"/>
</dbReference>
<dbReference type="SMART" id="SM00091">
    <property type="entry name" value="PAS"/>
    <property type="match status" value="1"/>
</dbReference>
<evidence type="ECO:0000313" key="3">
    <source>
        <dbReference type="EMBL" id="OCT62341.1"/>
    </source>
</evidence>
<dbReference type="Pfam" id="PF23172">
    <property type="entry name" value="bHLH_NCOA"/>
    <property type="match status" value="1"/>
</dbReference>
<dbReference type="Proteomes" id="UP000694892">
    <property type="component" value="Chromosome 9_10L"/>
</dbReference>
<feature type="region of interest" description="Disordered" evidence="1">
    <location>
        <begin position="1"/>
        <end position="60"/>
    </location>
</feature>
<evidence type="ECO:0000259" key="2">
    <source>
        <dbReference type="PROSITE" id="PS50112"/>
    </source>
</evidence>
<feature type="domain" description="PAS" evidence="2">
    <location>
        <begin position="71"/>
        <end position="134"/>
    </location>
</feature>